<sequence>MKHERLSHARRKEQTRERLYGAARTMFLGKGFAATTVEDIVEAAGYTRGAFYSNFRSKQDLLTELLRRDVEAAHADMRAVFQDAGAPEQATARVIANLVRLWRDRECFPLWVEAYLLARRDSVFQERIHGLRREKLLQVGAHIQTLLRESASALPLPSDALALCLVSLCEGMQFFSLCYPQSAIDQLGQTVLAQFASSVLHQQSTEKSPPMGWHQRCTVDNR</sequence>
<dbReference type="InterPro" id="IPR001647">
    <property type="entry name" value="HTH_TetR"/>
</dbReference>
<dbReference type="InterPro" id="IPR036271">
    <property type="entry name" value="Tet_transcr_reg_TetR-rel_C_sf"/>
</dbReference>
<dbReference type="InterPro" id="IPR050109">
    <property type="entry name" value="HTH-type_TetR-like_transc_reg"/>
</dbReference>
<dbReference type="RefSeq" id="WP_184225344.1">
    <property type="nucleotide sequence ID" value="NZ_JACHDE010000001.1"/>
</dbReference>
<dbReference type="EMBL" id="JACHDE010000001">
    <property type="protein sequence ID" value="MBB5398788.1"/>
    <property type="molecule type" value="Genomic_DNA"/>
</dbReference>
<name>A0A7W8P279_9BURK</name>
<dbReference type="PRINTS" id="PR00455">
    <property type="entry name" value="HTHTETR"/>
</dbReference>
<dbReference type="AlphaFoldDB" id="A0A7W8P279"/>
<accession>A0A7W8P279</accession>
<dbReference type="InterPro" id="IPR009057">
    <property type="entry name" value="Homeodomain-like_sf"/>
</dbReference>
<organism evidence="4 5">
    <name type="scientific">Paraburkholderia youngii</name>
    <dbReference type="NCBI Taxonomy" id="2782701"/>
    <lineage>
        <taxon>Bacteria</taxon>
        <taxon>Pseudomonadati</taxon>
        <taxon>Pseudomonadota</taxon>
        <taxon>Betaproteobacteria</taxon>
        <taxon>Burkholderiales</taxon>
        <taxon>Burkholderiaceae</taxon>
        <taxon>Paraburkholderia</taxon>
    </lineage>
</organism>
<dbReference type="SUPFAM" id="SSF46689">
    <property type="entry name" value="Homeodomain-like"/>
    <property type="match status" value="1"/>
</dbReference>
<feature type="domain" description="HTH tetR-type" evidence="3">
    <location>
        <begin position="13"/>
        <end position="73"/>
    </location>
</feature>
<dbReference type="Gene3D" id="1.10.357.10">
    <property type="entry name" value="Tetracycline Repressor, domain 2"/>
    <property type="match status" value="1"/>
</dbReference>
<dbReference type="GO" id="GO:0003700">
    <property type="term" value="F:DNA-binding transcription factor activity"/>
    <property type="evidence" value="ECO:0007669"/>
    <property type="project" value="TreeGrafter"/>
</dbReference>
<comment type="caution">
    <text evidence="4">The sequence shown here is derived from an EMBL/GenBank/DDBJ whole genome shotgun (WGS) entry which is preliminary data.</text>
</comment>
<gene>
    <name evidence="4" type="ORF">HDG41_000824</name>
</gene>
<reference evidence="4 5" key="1">
    <citation type="submission" date="2020-08" db="EMBL/GenBank/DDBJ databases">
        <title>Genomic Encyclopedia of Type Strains, Phase IV (KMG-V): Genome sequencing to study the core and pangenomes of soil and plant-associated prokaryotes.</title>
        <authorList>
            <person name="Whitman W."/>
        </authorList>
    </citation>
    <scope>NUCLEOTIDE SEQUENCE [LARGE SCALE GENOMIC DNA]</scope>
    <source>
        <strain evidence="4 5">JPY162</strain>
    </source>
</reference>
<proteinExistence type="predicted"/>
<dbReference type="Proteomes" id="UP000592820">
    <property type="component" value="Unassembled WGS sequence"/>
</dbReference>
<dbReference type="Pfam" id="PF00440">
    <property type="entry name" value="TetR_N"/>
    <property type="match status" value="1"/>
</dbReference>
<dbReference type="PANTHER" id="PTHR30055">
    <property type="entry name" value="HTH-TYPE TRANSCRIPTIONAL REGULATOR RUTR"/>
    <property type="match status" value="1"/>
</dbReference>
<keyword evidence="1 2" id="KW-0238">DNA-binding</keyword>
<protein>
    <submittedName>
        <fullName evidence="4">AcrR family transcriptional regulator</fullName>
    </submittedName>
</protein>
<evidence type="ECO:0000259" key="3">
    <source>
        <dbReference type="PROSITE" id="PS50977"/>
    </source>
</evidence>
<evidence type="ECO:0000256" key="1">
    <source>
        <dbReference type="ARBA" id="ARBA00023125"/>
    </source>
</evidence>
<dbReference type="PROSITE" id="PS50977">
    <property type="entry name" value="HTH_TETR_2"/>
    <property type="match status" value="1"/>
</dbReference>
<evidence type="ECO:0000313" key="4">
    <source>
        <dbReference type="EMBL" id="MBB5398788.1"/>
    </source>
</evidence>
<dbReference type="GO" id="GO:0000976">
    <property type="term" value="F:transcription cis-regulatory region binding"/>
    <property type="evidence" value="ECO:0007669"/>
    <property type="project" value="TreeGrafter"/>
</dbReference>
<evidence type="ECO:0000256" key="2">
    <source>
        <dbReference type="PROSITE-ProRule" id="PRU00335"/>
    </source>
</evidence>
<feature type="DNA-binding region" description="H-T-H motif" evidence="2">
    <location>
        <begin position="36"/>
        <end position="55"/>
    </location>
</feature>
<evidence type="ECO:0000313" key="5">
    <source>
        <dbReference type="Proteomes" id="UP000592820"/>
    </source>
</evidence>
<dbReference type="PANTHER" id="PTHR30055:SF241">
    <property type="entry name" value="TRANSCRIPTIONAL REGULATORY PROTEIN"/>
    <property type="match status" value="1"/>
</dbReference>
<dbReference type="SUPFAM" id="SSF48498">
    <property type="entry name" value="Tetracyclin repressor-like, C-terminal domain"/>
    <property type="match status" value="1"/>
</dbReference>